<evidence type="ECO:0000313" key="1">
    <source>
        <dbReference type="EMBL" id="UOE17987.1"/>
    </source>
</evidence>
<proteinExistence type="predicted"/>
<sequence length="298" mass="31726">MSETVAILLRDLVDDAGLFPPTALPMRQALARHRADRTVGHPMHTGRLLCPVGALPELCSRLDDGERVDVGVVFDTERELLGDGGAADPRTRITHYEIRASGPDVGKAARYLRTAARPVRGRRFLSRRLRTPAAPPPIYVEFDRGREGRENIAQLSGVPGLGARISCGGASEEAFPDPDEVAAFIVACADHGVPFRVAAGPHHAVRHTDPLTGFVPLGYLNLLAATAGALAGDGPNRVARVLAVTDPDRLLARVRGIDGATAVGVRELFVGYGSCSTRDPVVDAERLGLLDPALPWPT</sequence>
<dbReference type="Proteomes" id="UP000265719">
    <property type="component" value="Chromosome"/>
</dbReference>
<dbReference type="EMBL" id="CP063196">
    <property type="protein sequence ID" value="UOE17987.1"/>
    <property type="molecule type" value="Genomic_DNA"/>
</dbReference>
<name>A0A399G1E8_9ACTN</name>
<dbReference type="RefSeq" id="WP_068688671.1">
    <property type="nucleotide sequence ID" value="NZ_CP063196.1"/>
</dbReference>
<keyword evidence="2" id="KW-1185">Reference proteome</keyword>
<dbReference type="AlphaFoldDB" id="A0A399G1E8"/>
<protein>
    <submittedName>
        <fullName evidence="1">Uncharacterized protein</fullName>
    </submittedName>
</protein>
<organism evidence="1 2">
    <name type="scientific">Thermobifida halotolerans</name>
    <dbReference type="NCBI Taxonomy" id="483545"/>
    <lineage>
        <taxon>Bacteria</taxon>
        <taxon>Bacillati</taxon>
        <taxon>Actinomycetota</taxon>
        <taxon>Actinomycetes</taxon>
        <taxon>Streptosporangiales</taxon>
        <taxon>Nocardiopsidaceae</taxon>
        <taxon>Thermobifida</taxon>
    </lineage>
</organism>
<dbReference type="OrthoDB" id="9778153at2"/>
<accession>A0A399G1E8</accession>
<reference evidence="1" key="1">
    <citation type="submission" date="2020-10" db="EMBL/GenBank/DDBJ databases">
        <title>De novo genome project of the cellulose decomposer Thermobifida halotolerans type strain.</title>
        <authorList>
            <person name="Nagy I."/>
            <person name="Horvath B."/>
            <person name="Kukolya J."/>
            <person name="Nagy I."/>
            <person name="Orsini M."/>
        </authorList>
    </citation>
    <scope>NUCLEOTIDE SEQUENCE</scope>
    <source>
        <strain evidence="1">DSM 44931</strain>
    </source>
</reference>
<dbReference type="KEGG" id="thao:NI17_014080"/>
<evidence type="ECO:0000313" key="2">
    <source>
        <dbReference type="Proteomes" id="UP000265719"/>
    </source>
</evidence>
<gene>
    <name evidence="1" type="ORF">NI17_014080</name>
</gene>